<reference evidence="1 2" key="1">
    <citation type="submission" date="2019-04" db="EMBL/GenBank/DDBJ databases">
        <title>Fungal friends and foes A comparative genomics study of 23 Aspergillus species from section Flavi.</title>
        <authorList>
            <consortium name="DOE Joint Genome Institute"/>
            <person name="Kjaerbolling I."/>
            <person name="Vesth T.C."/>
            <person name="Frisvad J.C."/>
            <person name="Nybo J.L."/>
            <person name="Theobald S."/>
            <person name="Kildgaard S."/>
            <person name="Petersen T.I."/>
            <person name="Kuo A."/>
            <person name="Sato A."/>
            <person name="Lyhne E.K."/>
            <person name="Kogle M.E."/>
            <person name="Wiebenga A."/>
            <person name="Kun R.S."/>
            <person name="Lubbers R.J."/>
            <person name="Makela M.R."/>
            <person name="Barry K."/>
            <person name="Chovatia M."/>
            <person name="Clum A."/>
            <person name="Daum C."/>
            <person name="Haridas S."/>
            <person name="He G."/>
            <person name="LaButti K."/>
            <person name="Lipzen A."/>
            <person name="Mondo S."/>
            <person name="Pangilinan J."/>
            <person name="Riley R."/>
            <person name="Salamov A."/>
            <person name="Simmons B.A."/>
            <person name="Magnuson J.K."/>
            <person name="Henrissat B."/>
            <person name="Mortensen U.H."/>
            <person name="Larsen T.O."/>
            <person name="De vries R.P."/>
            <person name="Grigoriev I.V."/>
            <person name="Machida M."/>
            <person name="Baker S.E."/>
            <person name="Andersen M.R."/>
        </authorList>
    </citation>
    <scope>NUCLEOTIDE SEQUENCE [LARGE SCALE GENOMIC DNA]</scope>
    <source>
        <strain evidence="1 2">CBS 117618</strain>
    </source>
</reference>
<evidence type="ECO:0000313" key="1">
    <source>
        <dbReference type="EMBL" id="KAB8207955.1"/>
    </source>
</evidence>
<gene>
    <name evidence="1" type="ORF">BDV34DRAFT_60925</name>
</gene>
<evidence type="ECO:0000313" key="2">
    <source>
        <dbReference type="Proteomes" id="UP000326532"/>
    </source>
</evidence>
<dbReference type="EMBL" id="ML734954">
    <property type="protein sequence ID" value="KAB8207955.1"/>
    <property type="molecule type" value="Genomic_DNA"/>
</dbReference>
<dbReference type="AlphaFoldDB" id="A0A5N6DS79"/>
<protein>
    <submittedName>
        <fullName evidence="1">Uncharacterized protein</fullName>
    </submittedName>
</protein>
<sequence length="62" mass="6931">MVCLKCYALDLMENAKFRVDTKANGRALHEVHLWDSLTTVSHLLTGKRGTDSFSNYTSTIIG</sequence>
<organism evidence="1 2">
    <name type="scientific">Aspergillus parasiticus</name>
    <dbReference type="NCBI Taxonomy" id="5067"/>
    <lineage>
        <taxon>Eukaryota</taxon>
        <taxon>Fungi</taxon>
        <taxon>Dikarya</taxon>
        <taxon>Ascomycota</taxon>
        <taxon>Pezizomycotina</taxon>
        <taxon>Eurotiomycetes</taxon>
        <taxon>Eurotiomycetidae</taxon>
        <taxon>Eurotiales</taxon>
        <taxon>Aspergillaceae</taxon>
        <taxon>Aspergillus</taxon>
        <taxon>Aspergillus subgen. Circumdati</taxon>
    </lineage>
</organism>
<accession>A0A5N6DS79</accession>
<dbReference type="VEuPathDB" id="FungiDB:BDV34DRAFT_60925"/>
<keyword evidence="2" id="KW-1185">Reference proteome</keyword>
<dbReference type="Proteomes" id="UP000326532">
    <property type="component" value="Unassembled WGS sequence"/>
</dbReference>
<proteinExistence type="predicted"/>
<name>A0A5N6DS79_ASPPA</name>